<dbReference type="InterPro" id="IPR011429">
    <property type="entry name" value="Cyt_c_Planctomycete-type"/>
</dbReference>
<dbReference type="PROSITE" id="PS51007">
    <property type="entry name" value="CYTC"/>
    <property type="match status" value="1"/>
</dbReference>
<keyword evidence="2 7" id="KW-0349">Heme</keyword>
<dbReference type="SMART" id="SM00320">
    <property type="entry name" value="WD40"/>
    <property type="match status" value="4"/>
</dbReference>
<evidence type="ECO:0000256" key="1">
    <source>
        <dbReference type="ARBA" id="ARBA00022574"/>
    </source>
</evidence>
<gene>
    <name evidence="10" type="ORF">ACFSSA_06175</name>
</gene>
<evidence type="ECO:0000259" key="9">
    <source>
        <dbReference type="PROSITE" id="PS51007"/>
    </source>
</evidence>
<evidence type="ECO:0000256" key="6">
    <source>
        <dbReference type="PROSITE-ProRule" id="PRU00221"/>
    </source>
</evidence>
<dbReference type="InterPro" id="IPR019775">
    <property type="entry name" value="WD40_repeat_CS"/>
</dbReference>
<dbReference type="InterPro" id="IPR001680">
    <property type="entry name" value="WD40_rpt"/>
</dbReference>
<keyword evidence="4" id="KW-0677">Repeat</keyword>
<feature type="repeat" description="WD" evidence="6">
    <location>
        <begin position="283"/>
        <end position="324"/>
    </location>
</feature>
<dbReference type="Gene3D" id="2.130.10.10">
    <property type="entry name" value="YVTN repeat-like/Quinoprotein amine dehydrogenase"/>
    <property type="match status" value="2"/>
</dbReference>
<name>A0ABW5D5D3_9BACT</name>
<reference evidence="11" key="1">
    <citation type="journal article" date="2019" name="Int. J. Syst. Evol. Microbiol.">
        <title>The Global Catalogue of Microorganisms (GCM) 10K type strain sequencing project: providing services to taxonomists for standard genome sequencing and annotation.</title>
        <authorList>
            <consortium name="The Broad Institute Genomics Platform"/>
            <consortium name="The Broad Institute Genome Sequencing Center for Infectious Disease"/>
            <person name="Wu L."/>
            <person name="Ma J."/>
        </authorList>
    </citation>
    <scope>NUCLEOTIDE SEQUENCE [LARGE SCALE GENOMIC DNA]</scope>
    <source>
        <strain evidence="11">CGMCC 4.7106</strain>
    </source>
</reference>
<evidence type="ECO:0000256" key="8">
    <source>
        <dbReference type="SAM" id="Coils"/>
    </source>
</evidence>
<feature type="repeat" description="WD" evidence="6">
    <location>
        <begin position="325"/>
        <end position="366"/>
    </location>
</feature>
<proteinExistence type="predicted"/>
<dbReference type="PROSITE" id="PS00678">
    <property type="entry name" value="WD_REPEATS_1"/>
    <property type="match status" value="2"/>
</dbReference>
<evidence type="ECO:0000313" key="10">
    <source>
        <dbReference type="EMBL" id="MFD2256252.1"/>
    </source>
</evidence>
<dbReference type="PROSITE" id="PS50082">
    <property type="entry name" value="WD_REPEATS_2"/>
    <property type="match status" value="3"/>
</dbReference>
<evidence type="ECO:0000313" key="11">
    <source>
        <dbReference type="Proteomes" id="UP001597375"/>
    </source>
</evidence>
<dbReference type="InterPro" id="IPR036909">
    <property type="entry name" value="Cyt_c-like_dom_sf"/>
</dbReference>
<dbReference type="SUPFAM" id="SSF46626">
    <property type="entry name" value="Cytochrome c"/>
    <property type="match status" value="1"/>
</dbReference>
<accession>A0ABW5D5D3</accession>
<dbReference type="InterPro" id="IPR009056">
    <property type="entry name" value="Cyt_c-like_dom"/>
</dbReference>
<evidence type="ECO:0000256" key="3">
    <source>
        <dbReference type="ARBA" id="ARBA00022723"/>
    </source>
</evidence>
<evidence type="ECO:0000256" key="4">
    <source>
        <dbReference type="ARBA" id="ARBA00022737"/>
    </source>
</evidence>
<evidence type="ECO:0000256" key="7">
    <source>
        <dbReference type="PROSITE-ProRule" id="PRU00433"/>
    </source>
</evidence>
<dbReference type="InterPro" id="IPR015943">
    <property type="entry name" value="WD40/YVTN_repeat-like_dom_sf"/>
</dbReference>
<dbReference type="Pfam" id="PF00400">
    <property type="entry name" value="WD40"/>
    <property type="match status" value="3"/>
</dbReference>
<organism evidence="10 11">
    <name type="scientific">Luteolibacter algae</name>
    <dbReference type="NCBI Taxonomy" id="454151"/>
    <lineage>
        <taxon>Bacteria</taxon>
        <taxon>Pseudomonadati</taxon>
        <taxon>Verrucomicrobiota</taxon>
        <taxon>Verrucomicrobiia</taxon>
        <taxon>Verrucomicrobiales</taxon>
        <taxon>Verrucomicrobiaceae</taxon>
        <taxon>Luteolibacter</taxon>
    </lineage>
</organism>
<protein>
    <submittedName>
        <fullName evidence="10">C-type cytochrome domain-containing protein</fullName>
    </submittedName>
</protein>
<dbReference type="PANTHER" id="PTHR19848">
    <property type="entry name" value="WD40 REPEAT PROTEIN"/>
    <property type="match status" value="1"/>
</dbReference>
<dbReference type="EMBL" id="JBHUIT010000005">
    <property type="protein sequence ID" value="MFD2256252.1"/>
    <property type="molecule type" value="Genomic_DNA"/>
</dbReference>
<keyword evidence="11" id="KW-1185">Reference proteome</keyword>
<feature type="coiled-coil region" evidence="8">
    <location>
        <begin position="671"/>
        <end position="705"/>
    </location>
</feature>
<evidence type="ECO:0000256" key="5">
    <source>
        <dbReference type="ARBA" id="ARBA00023004"/>
    </source>
</evidence>
<dbReference type="CDD" id="cd00200">
    <property type="entry name" value="WD40"/>
    <property type="match status" value="1"/>
</dbReference>
<evidence type="ECO:0000256" key="2">
    <source>
        <dbReference type="ARBA" id="ARBA00022617"/>
    </source>
</evidence>
<dbReference type="PROSITE" id="PS50294">
    <property type="entry name" value="WD_REPEATS_REGION"/>
    <property type="match status" value="2"/>
</dbReference>
<dbReference type="InterPro" id="IPR036322">
    <property type="entry name" value="WD40_repeat_dom_sf"/>
</dbReference>
<keyword evidence="5 7" id="KW-0408">Iron</keyword>
<feature type="repeat" description="WD" evidence="6">
    <location>
        <begin position="367"/>
        <end position="397"/>
    </location>
</feature>
<dbReference type="SUPFAM" id="SSF50978">
    <property type="entry name" value="WD40 repeat-like"/>
    <property type="match status" value="1"/>
</dbReference>
<dbReference type="Pfam" id="PF07635">
    <property type="entry name" value="PSCyt1"/>
    <property type="match status" value="1"/>
</dbReference>
<keyword evidence="8" id="KW-0175">Coiled coil</keyword>
<keyword evidence="3 7" id="KW-0479">Metal-binding</keyword>
<feature type="domain" description="Cytochrome c" evidence="9">
    <location>
        <begin position="21"/>
        <end position="109"/>
    </location>
</feature>
<comment type="caution">
    <text evidence="10">The sequence shown here is derived from an EMBL/GenBank/DDBJ whole genome shotgun (WGS) entry which is preliminary data.</text>
</comment>
<sequence length="732" mass="79449">MRLAILSLALTKLLPAAEMVSYEDHVLPVFEQACLNCHNPDKTKGGLDLSNYAGVMKGGSSGKIVEPGDTSSTLVNLVKHTAEPVMPPEGEKLSATQITLIEKWIEGGLLETKSSTAKKPSKPKFEIALRSDPAKAPDGPPPMPEHLLLEPPVVTRNAAAVRALAASPWAPLIAITGQQQILLHDTESLELVGILPFPEGEPISLGFTPDGRYLIAGGGIPGKNGLTVTFDVTSGARVLTAGKEFDSILASDIRPAFDIIATGGPSKLLKLWDTQSGEQIQSIKKHTDWITALDISPDGILLASGGRDGGLHVWEAESANEFHTLRAHQAGISALAFRSDSNLLASASEDGTLRFWEMNHGTEVKKLDAHPGGVTTFAFAKDGSFVSAGRDHKAKIWTADFKPLREIKLPALPSAAAIDWKGQRAFVADARGAVHVFPLKQDTETALRSFASNPPSIKTRLSTISKQISKTRDKIRSLTESTKIHDRSIQEEQIKLAAAEKALSQANQILQASQKGAEEARKYLESLVKEPSTKPEEIEKARTAHRAAMQTKDLAQARIRPAEAEVEAARKALAGLQKPVETTKSMAEAKQELRKLELAEKKWTAASINTRLIESREACRELTHQHSVRIDEFQKALTELSVPASALNEKRAERTEFASSLIRSNLVGSQLEEAEATLRAIEATIENLRDELFEQENQLTEIRHTADLVATSLATSKATNTKLQKAYQSALR</sequence>
<dbReference type="PANTHER" id="PTHR19848:SF8">
    <property type="entry name" value="F-BOX AND WD REPEAT DOMAIN CONTAINING 7"/>
    <property type="match status" value="1"/>
</dbReference>
<keyword evidence="1 6" id="KW-0853">WD repeat</keyword>
<dbReference type="Proteomes" id="UP001597375">
    <property type="component" value="Unassembled WGS sequence"/>
</dbReference>
<dbReference type="RefSeq" id="WP_386819324.1">
    <property type="nucleotide sequence ID" value="NZ_JBHUIT010000005.1"/>
</dbReference>